<dbReference type="EMBL" id="MN740552">
    <property type="protein sequence ID" value="QHS77522.1"/>
    <property type="molecule type" value="Genomic_DNA"/>
</dbReference>
<proteinExistence type="predicted"/>
<accession>A0A6C0ACZ3</accession>
<name>A0A6C0ACZ3_9ZZZZ</name>
<organism evidence="1">
    <name type="scientific">viral metagenome</name>
    <dbReference type="NCBI Taxonomy" id="1070528"/>
    <lineage>
        <taxon>unclassified sequences</taxon>
        <taxon>metagenomes</taxon>
        <taxon>organismal metagenomes</taxon>
    </lineage>
</organism>
<reference evidence="1" key="1">
    <citation type="journal article" date="2020" name="Nature">
        <title>Giant virus diversity and host interactions through global metagenomics.</title>
        <authorList>
            <person name="Schulz F."/>
            <person name="Roux S."/>
            <person name="Paez-Espino D."/>
            <person name="Jungbluth S."/>
            <person name="Walsh D.A."/>
            <person name="Denef V.J."/>
            <person name="McMahon K.D."/>
            <person name="Konstantinidis K.T."/>
            <person name="Eloe-Fadrosh E.A."/>
            <person name="Kyrpides N.C."/>
            <person name="Woyke T."/>
        </authorList>
    </citation>
    <scope>NUCLEOTIDE SEQUENCE</scope>
    <source>
        <strain evidence="1">GVMAG-S-1004661-13</strain>
    </source>
</reference>
<sequence length="124" mass="14957">MTTMKWSFVANINWQKIEEKLPTEIGCNIQNGQFIMVDELIKQSKLTEDERKYVLKTTFKDAIDYSMYVETSNHIKYALDTYPNDFKIIKKDINGLIEEYECYGMKYINSELRDYYDSMRDFFY</sequence>
<evidence type="ECO:0000313" key="1">
    <source>
        <dbReference type="EMBL" id="QHS77522.1"/>
    </source>
</evidence>
<dbReference type="AlphaFoldDB" id="A0A6C0ACZ3"/>
<protein>
    <submittedName>
        <fullName evidence="1">Uncharacterized protein</fullName>
    </submittedName>
</protein>